<dbReference type="InterPro" id="IPR015867">
    <property type="entry name" value="N-reg_PII/ATP_PRibTrfase_C"/>
</dbReference>
<evidence type="ECO:0000256" key="1">
    <source>
        <dbReference type="ARBA" id="ARBA00010169"/>
    </source>
</evidence>
<organism evidence="2 3">
    <name type="scientific">Nostoc sphaeroides CCNUC1</name>
    <dbReference type="NCBI Taxonomy" id="2653204"/>
    <lineage>
        <taxon>Bacteria</taxon>
        <taxon>Bacillati</taxon>
        <taxon>Cyanobacteriota</taxon>
        <taxon>Cyanophyceae</taxon>
        <taxon>Nostocales</taxon>
        <taxon>Nostocaceae</taxon>
        <taxon>Nostoc</taxon>
    </lineage>
</organism>
<dbReference type="KEGG" id="nsh:GXM_09632"/>
<accession>A0A5P8WH87</accession>
<dbReference type="AlphaFoldDB" id="A0A5P8WH87"/>
<dbReference type="EMBL" id="CP045227">
    <property type="protein sequence ID" value="QFS52138.1"/>
    <property type="molecule type" value="Genomic_DNA"/>
</dbReference>
<dbReference type="Gene3D" id="3.30.70.120">
    <property type="match status" value="1"/>
</dbReference>
<dbReference type="InterPro" id="IPR011322">
    <property type="entry name" value="N-reg_PII-like_a/b"/>
</dbReference>
<keyword evidence="3" id="KW-1185">Reference proteome</keyword>
<comment type="similarity">
    <text evidence="1">Belongs to the CutA family.</text>
</comment>
<dbReference type="GO" id="GO:0005507">
    <property type="term" value="F:copper ion binding"/>
    <property type="evidence" value="ECO:0007669"/>
    <property type="project" value="TreeGrafter"/>
</dbReference>
<evidence type="ECO:0000313" key="3">
    <source>
        <dbReference type="Proteomes" id="UP000326678"/>
    </source>
</evidence>
<name>A0A5P8WH87_9NOSO</name>
<dbReference type="InterPro" id="IPR004323">
    <property type="entry name" value="Ion_tolerance_CutA"/>
</dbReference>
<dbReference type="PANTHER" id="PTHR23419:SF8">
    <property type="entry name" value="FI09726P"/>
    <property type="match status" value="1"/>
</dbReference>
<proteinExistence type="inferred from homology"/>
<dbReference type="SUPFAM" id="SSF54913">
    <property type="entry name" value="GlnB-like"/>
    <property type="match status" value="1"/>
</dbReference>
<gene>
    <name evidence="2" type="ORF">GXM_09632</name>
</gene>
<dbReference type="Proteomes" id="UP000326678">
    <property type="component" value="Chromosome Gxm2"/>
</dbReference>
<dbReference type="Pfam" id="PF03091">
    <property type="entry name" value="CutA1"/>
    <property type="match status" value="1"/>
</dbReference>
<dbReference type="GO" id="GO:0010038">
    <property type="term" value="P:response to metal ion"/>
    <property type="evidence" value="ECO:0007669"/>
    <property type="project" value="InterPro"/>
</dbReference>
<dbReference type="PANTHER" id="PTHR23419">
    <property type="entry name" value="DIVALENT CATION TOLERANCE CUTA-RELATED"/>
    <property type="match status" value="1"/>
</dbReference>
<sequence length="116" mass="13324">MFSHSNCQSETFMKIYYVTLNNTDEARQIGRALLECKLAVCVNWFPITCAYSWQGEITEEPEVVLIIKTQDGYALEIEKLIQEHITYTNFIAEITPDAVNQGFVNWLNAEVSPRSQ</sequence>
<reference evidence="2 3" key="1">
    <citation type="submission" date="2019-10" db="EMBL/GenBank/DDBJ databases">
        <title>Genomic and transcriptomic insights into the perfect genentic adaptation of a filamentous nitrogen-fixing cyanobacterium to rice fields.</title>
        <authorList>
            <person name="Chen Z."/>
        </authorList>
    </citation>
    <scope>NUCLEOTIDE SEQUENCE [LARGE SCALE GENOMIC DNA]</scope>
    <source>
        <strain evidence="2">CCNUC1</strain>
    </source>
</reference>
<evidence type="ECO:0000313" key="2">
    <source>
        <dbReference type="EMBL" id="QFS52138.1"/>
    </source>
</evidence>
<protein>
    <submittedName>
        <fullName evidence="2">CutA, periplasmic divalent cation tolerance protein</fullName>
    </submittedName>
</protein>